<organism evidence="1 2">
    <name type="scientific">Aureobasidium melanogenum</name>
    <name type="common">Aureobasidium pullulans var. melanogenum</name>
    <dbReference type="NCBI Taxonomy" id="46634"/>
    <lineage>
        <taxon>Eukaryota</taxon>
        <taxon>Fungi</taxon>
        <taxon>Dikarya</taxon>
        <taxon>Ascomycota</taxon>
        <taxon>Pezizomycotina</taxon>
        <taxon>Dothideomycetes</taxon>
        <taxon>Dothideomycetidae</taxon>
        <taxon>Dothideales</taxon>
        <taxon>Saccotheciaceae</taxon>
        <taxon>Aureobasidium</taxon>
    </lineage>
</organism>
<dbReference type="PANTHER" id="PTHR47843">
    <property type="entry name" value="BTB DOMAIN-CONTAINING PROTEIN-RELATED"/>
    <property type="match status" value="1"/>
</dbReference>
<name>A0A9P8FMR9_AURME</name>
<dbReference type="AlphaFoldDB" id="A0A9P8FMR9"/>
<dbReference type="PANTHER" id="PTHR47843:SF2">
    <property type="entry name" value="BTB DOMAIN-CONTAINING PROTEIN"/>
    <property type="match status" value="1"/>
</dbReference>
<reference evidence="1" key="2">
    <citation type="submission" date="2021-08" db="EMBL/GenBank/DDBJ databases">
        <authorList>
            <person name="Gostincar C."/>
            <person name="Sun X."/>
            <person name="Song Z."/>
            <person name="Gunde-Cimerman N."/>
        </authorList>
    </citation>
    <scope>NUCLEOTIDE SEQUENCE</scope>
    <source>
        <strain evidence="1">EXF-9298</strain>
    </source>
</reference>
<evidence type="ECO:0008006" key="3">
    <source>
        <dbReference type="Google" id="ProtNLM"/>
    </source>
</evidence>
<evidence type="ECO:0000313" key="2">
    <source>
        <dbReference type="Proteomes" id="UP000729357"/>
    </source>
</evidence>
<dbReference type="Proteomes" id="UP000729357">
    <property type="component" value="Unassembled WGS sequence"/>
</dbReference>
<gene>
    <name evidence="1" type="ORF">KCU98_g10176</name>
</gene>
<dbReference type="CDD" id="cd18186">
    <property type="entry name" value="BTB_POZ_ZBTB_KLHL-like"/>
    <property type="match status" value="1"/>
</dbReference>
<dbReference type="EMBL" id="JAHFXS010001482">
    <property type="protein sequence ID" value="KAG9977265.1"/>
    <property type="molecule type" value="Genomic_DNA"/>
</dbReference>
<dbReference type="InterPro" id="IPR011333">
    <property type="entry name" value="SKP1/BTB/POZ_sf"/>
</dbReference>
<dbReference type="Gene3D" id="3.30.710.10">
    <property type="entry name" value="Potassium Channel Kv1.1, Chain A"/>
    <property type="match status" value="1"/>
</dbReference>
<reference evidence="1" key="1">
    <citation type="journal article" date="2021" name="J Fungi (Basel)">
        <title>Virulence traits and population genomics of the black yeast Aureobasidium melanogenum.</title>
        <authorList>
            <person name="Cernosa A."/>
            <person name="Sun X."/>
            <person name="Gostincar C."/>
            <person name="Fang C."/>
            <person name="Gunde-Cimerman N."/>
            <person name="Song Z."/>
        </authorList>
    </citation>
    <scope>NUCLEOTIDE SEQUENCE</scope>
    <source>
        <strain evidence="1">EXF-9298</strain>
    </source>
</reference>
<keyword evidence="2" id="KW-1185">Reference proteome</keyword>
<evidence type="ECO:0000313" key="1">
    <source>
        <dbReference type="EMBL" id="KAG9977265.1"/>
    </source>
</evidence>
<proteinExistence type="predicted"/>
<accession>A0A9P8FMR9</accession>
<comment type="caution">
    <text evidence="1">The sequence shown here is derived from an EMBL/GenBank/DDBJ whole genome shotgun (WGS) entry which is preliminary data.</text>
</comment>
<protein>
    <recommendedName>
        <fullName evidence="3">BTB domain-containing protein</fullName>
    </recommendedName>
</protein>
<dbReference type="SUPFAM" id="SSF54695">
    <property type="entry name" value="POZ domain"/>
    <property type="match status" value="1"/>
</dbReference>
<feature type="non-terminal residue" evidence="1">
    <location>
        <position position="1"/>
    </location>
</feature>
<sequence length="287" mass="33011">MSTPSGSGVSLSSISLLYSPMVTSRYFAKALSGQFLEARTRVFEFEDVHPVLFKVFVAWSYTGNIAYNSSGSGASSYDDMEKLDTALREEYSYEQKERSDQSVSKDEDDDIDYFQDFEEEVPESWTYLILGALFVLGDRLDSASFKRKVLDTIVKRNEEISSKPDASAILCAYANTTKNCPLRRLLLHIVAYDARFDKSHDVWEHYPVEFLTAVMVTLGRRLPNEQCKSCFKEAVDSNKIRSKYIDDVYVKKDQPPYKRDLCFYHEHENAEEKNRCLAAREEENDSE</sequence>